<dbReference type="Pfam" id="PF01551">
    <property type="entry name" value="Peptidase_M23"/>
    <property type="match status" value="1"/>
</dbReference>
<keyword evidence="3" id="KW-1185">Reference proteome</keyword>
<dbReference type="Gene3D" id="2.70.70.10">
    <property type="entry name" value="Glucose Permease (Domain IIA)"/>
    <property type="match status" value="1"/>
</dbReference>
<dbReference type="PANTHER" id="PTHR21666:SF270">
    <property type="entry name" value="MUREIN HYDROLASE ACTIVATOR ENVC"/>
    <property type="match status" value="1"/>
</dbReference>
<dbReference type="AlphaFoldDB" id="A0A2W1JNB7"/>
<proteinExistence type="predicted"/>
<dbReference type="Proteomes" id="UP000248857">
    <property type="component" value="Unassembled WGS sequence"/>
</dbReference>
<dbReference type="EMBL" id="PQWO01000015">
    <property type="protein sequence ID" value="PZD71634.1"/>
    <property type="molecule type" value="Genomic_DNA"/>
</dbReference>
<dbReference type="PANTHER" id="PTHR21666">
    <property type="entry name" value="PEPTIDASE-RELATED"/>
    <property type="match status" value="1"/>
</dbReference>
<dbReference type="SUPFAM" id="SSF160246">
    <property type="entry name" value="EspE N-terminal domain-like"/>
    <property type="match status" value="1"/>
</dbReference>
<dbReference type="InterPro" id="IPR011055">
    <property type="entry name" value="Dup_hybrid_motif"/>
</dbReference>
<dbReference type="SUPFAM" id="SSF51261">
    <property type="entry name" value="Duplicated hybrid motif"/>
    <property type="match status" value="1"/>
</dbReference>
<dbReference type="InterPro" id="IPR050570">
    <property type="entry name" value="Cell_wall_metabolism_enzyme"/>
</dbReference>
<accession>A0A2W1JNB7</accession>
<organism evidence="2 3">
    <name type="scientific">Acaryochloris thomasi RCC1774</name>
    <dbReference type="NCBI Taxonomy" id="1764569"/>
    <lineage>
        <taxon>Bacteria</taxon>
        <taxon>Bacillati</taxon>
        <taxon>Cyanobacteriota</taxon>
        <taxon>Cyanophyceae</taxon>
        <taxon>Acaryochloridales</taxon>
        <taxon>Acaryochloridaceae</taxon>
        <taxon>Acaryochloris</taxon>
        <taxon>Acaryochloris thomasi</taxon>
    </lineage>
</organism>
<dbReference type="GO" id="GO:0004222">
    <property type="term" value="F:metalloendopeptidase activity"/>
    <property type="evidence" value="ECO:0007669"/>
    <property type="project" value="TreeGrafter"/>
</dbReference>
<protein>
    <submittedName>
        <fullName evidence="2">Lysostaphin</fullName>
        <ecNumber evidence="2">3.4.24.75</ecNumber>
    </submittedName>
</protein>
<evidence type="ECO:0000313" key="3">
    <source>
        <dbReference type="Proteomes" id="UP000248857"/>
    </source>
</evidence>
<dbReference type="EC" id="3.4.24.75" evidence="2"/>
<dbReference type="InterPro" id="IPR037257">
    <property type="entry name" value="T2SS_E_N_sf"/>
</dbReference>
<gene>
    <name evidence="2" type="primary">lss_2</name>
    <name evidence="2" type="ORF">C1752_05110</name>
</gene>
<feature type="domain" description="M23ase beta-sheet core" evidence="1">
    <location>
        <begin position="200"/>
        <end position="305"/>
    </location>
</feature>
<comment type="caution">
    <text evidence="2">The sequence shown here is derived from an EMBL/GenBank/DDBJ whole genome shotgun (WGS) entry which is preliminary data.</text>
</comment>
<name>A0A2W1JNB7_9CYAN</name>
<dbReference type="InterPro" id="IPR016047">
    <property type="entry name" value="M23ase_b-sheet_dom"/>
</dbReference>
<keyword evidence="2" id="KW-0378">Hydrolase</keyword>
<sequence>MLTKSSRTREKLRIGEVLMQQGLINQAQLTAALAEQKHSGTQLGEILVSHGWVNRTQLRQALNEQRWRNLIATVLLSTTTLLPSATQLVTNTPVVAHSSPIEQDDILQFRNDRPERLPKKMNPVAANYEHDTSYMSLIDTGGAETASASQAKPATESVLAQQPLQDNPTVSSPLQGFCHPLNGQGWLSQGIRGRTHQGRMEYAYDLAADIGTPVYAMRPGRVIAVQDKYPDTGGGKENIAKFNYVWVEHDGGYRSAYIHLQQGFVGSIGIKAGDWVEAGQLIGYSGNSGWSTGPHLHLEVQRPGRNTRQFTKTAPFAIAGTCDNGQLARK</sequence>
<reference evidence="2 3" key="1">
    <citation type="journal article" date="2018" name="Sci. Rep.">
        <title>A novel species of the marine cyanobacterium Acaryochloris with a unique pigment content and lifestyle.</title>
        <authorList>
            <person name="Partensky F."/>
            <person name="Six C."/>
            <person name="Ratin M."/>
            <person name="Garczarek L."/>
            <person name="Vaulot D."/>
            <person name="Probert I."/>
            <person name="Calteau A."/>
            <person name="Gourvil P."/>
            <person name="Marie D."/>
            <person name="Grebert T."/>
            <person name="Bouchier C."/>
            <person name="Le Panse S."/>
            <person name="Gachenot M."/>
            <person name="Rodriguez F."/>
            <person name="Garrido J.L."/>
        </authorList>
    </citation>
    <scope>NUCLEOTIDE SEQUENCE [LARGE SCALE GENOMIC DNA]</scope>
    <source>
        <strain evidence="2 3">RCC1774</strain>
    </source>
</reference>
<evidence type="ECO:0000259" key="1">
    <source>
        <dbReference type="Pfam" id="PF01551"/>
    </source>
</evidence>
<dbReference type="RefSeq" id="WP_233501774.1">
    <property type="nucleotide sequence ID" value="NZ_CAWNWM010000015.1"/>
</dbReference>
<evidence type="ECO:0000313" key="2">
    <source>
        <dbReference type="EMBL" id="PZD71634.1"/>
    </source>
</evidence>
<dbReference type="CDD" id="cd12797">
    <property type="entry name" value="M23_peptidase"/>
    <property type="match status" value="1"/>
</dbReference>